<proteinExistence type="predicted"/>
<gene>
    <name evidence="2" type="ORF">NDU88_002968</name>
</gene>
<feature type="compositionally biased region" description="Polar residues" evidence="1">
    <location>
        <begin position="111"/>
        <end position="120"/>
    </location>
</feature>
<organism evidence="2 3">
    <name type="scientific">Pleurodeles waltl</name>
    <name type="common">Iberian ribbed newt</name>
    <dbReference type="NCBI Taxonomy" id="8319"/>
    <lineage>
        <taxon>Eukaryota</taxon>
        <taxon>Metazoa</taxon>
        <taxon>Chordata</taxon>
        <taxon>Craniata</taxon>
        <taxon>Vertebrata</taxon>
        <taxon>Euteleostomi</taxon>
        <taxon>Amphibia</taxon>
        <taxon>Batrachia</taxon>
        <taxon>Caudata</taxon>
        <taxon>Salamandroidea</taxon>
        <taxon>Salamandridae</taxon>
        <taxon>Pleurodelinae</taxon>
        <taxon>Pleurodeles</taxon>
    </lineage>
</organism>
<protein>
    <submittedName>
        <fullName evidence="2">Uncharacterized protein</fullName>
    </submittedName>
</protein>
<feature type="region of interest" description="Disordered" evidence="1">
    <location>
        <begin position="54"/>
        <end position="149"/>
    </location>
</feature>
<comment type="caution">
    <text evidence="2">The sequence shown here is derived from an EMBL/GenBank/DDBJ whole genome shotgun (WGS) entry which is preliminary data.</text>
</comment>
<dbReference type="EMBL" id="JANPWB010000005">
    <property type="protein sequence ID" value="KAJ1186185.1"/>
    <property type="molecule type" value="Genomic_DNA"/>
</dbReference>
<sequence length="196" mass="21968">MASGLRCEAGRCDVRCERRNCEPRSPVPSQRLKLDLCRPWWRQLPCEVRLRRRNQEGRAGSARTATAAKRRSLWRSGGKRQQSAAPGDCGEAPSLRGAAPAMDGSVRRESTSPYTGSSFWVPTRERDAQAPSGQWREAVPRSSWPEERARTPVWTAPAVKVPGRPRGLHSVRCSNRTKNSVELRREEAAIGCPRRL</sequence>
<reference evidence="2" key="1">
    <citation type="journal article" date="2022" name="bioRxiv">
        <title>Sequencing and chromosome-scale assembly of the giantPleurodeles waltlgenome.</title>
        <authorList>
            <person name="Brown T."/>
            <person name="Elewa A."/>
            <person name="Iarovenko S."/>
            <person name="Subramanian E."/>
            <person name="Araus A.J."/>
            <person name="Petzold A."/>
            <person name="Susuki M."/>
            <person name="Suzuki K.-i.T."/>
            <person name="Hayashi T."/>
            <person name="Toyoda A."/>
            <person name="Oliveira C."/>
            <person name="Osipova E."/>
            <person name="Leigh N.D."/>
            <person name="Simon A."/>
            <person name="Yun M.H."/>
        </authorList>
    </citation>
    <scope>NUCLEOTIDE SEQUENCE</scope>
    <source>
        <strain evidence="2">20211129_DDA</strain>
        <tissue evidence="2">Liver</tissue>
    </source>
</reference>
<evidence type="ECO:0000313" key="2">
    <source>
        <dbReference type="EMBL" id="KAJ1186185.1"/>
    </source>
</evidence>
<name>A0AAV7UB88_PLEWA</name>
<dbReference type="Proteomes" id="UP001066276">
    <property type="component" value="Chromosome 3_1"/>
</dbReference>
<keyword evidence="3" id="KW-1185">Reference proteome</keyword>
<dbReference type="AlphaFoldDB" id="A0AAV7UB88"/>
<feature type="compositionally biased region" description="Low complexity" evidence="1">
    <location>
        <begin position="57"/>
        <end position="67"/>
    </location>
</feature>
<evidence type="ECO:0000313" key="3">
    <source>
        <dbReference type="Proteomes" id="UP001066276"/>
    </source>
</evidence>
<accession>A0AAV7UB88</accession>
<evidence type="ECO:0000256" key="1">
    <source>
        <dbReference type="SAM" id="MobiDB-lite"/>
    </source>
</evidence>